<accession>A0ABQ3FQY9</accession>
<keyword evidence="2" id="KW-1185">Reference proteome</keyword>
<name>A0ABQ3FQY9_9GAMM</name>
<dbReference type="Proteomes" id="UP000604243">
    <property type="component" value="Unassembled WGS sequence"/>
</dbReference>
<evidence type="ECO:0000313" key="2">
    <source>
        <dbReference type="Proteomes" id="UP000604243"/>
    </source>
</evidence>
<proteinExistence type="predicted"/>
<gene>
    <name evidence="1" type="ORF">GCM10010082_31450</name>
</gene>
<dbReference type="EMBL" id="BMZM01000006">
    <property type="protein sequence ID" value="GHC34495.1"/>
    <property type="molecule type" value="Genomic_DNA"/>
</dbReference>
<comment type="caution">
    <text evidence="1">The sequence shown here is derived from an EMBL/GenBank/DDBJ whole genome shotgun (WGS) entry which is preliminary data.</text>
</comment>
<organism evidence="1 2">
    <name type="scientific">Kushneria pakistanensis</name>
    <dbReference type="NCBI Taxonomy" id="1508770"/>
    <lineage>
        <taxon>Bacteria</taxon>
        <taxon>Pseudomonadati</taxon>
        <taxon>Pseudomonadota</taxon>
        <taxon>Gammaproteobacteria</taxon>
        <taxon>Oceanospirillales</taxon>
        <taxon>Halomonadaceae</taxon>
        <taxon>Kushneria</taxon>
    </lineage>
</organism>
<reference evidence="2" key="1">
    <citation type="journal article" date="2019" name="Int. J. Syst. Evol. Microbiol.">
        <title>The Global Catalogue of Microorganisms (GCM) 10K type strain sequencing project: providing services to taxonomists for standard genome sequencing and annotation.</title>
        <authorList>
            <consortium name="The Broad Institute Genomics Platform"/>
            <consortium name="The Broad Institute Genome Sequencing Center for Infectious Disease"/>
            <person name="Wu L."/>
            <person name="Ma J."/>
        </authorList>
    </citation>
    <scope>NUCLEOTIDE SEQUENCE [LARGE SCALE GENOMIC DNA]</scope>
    <source>
        <strain evidence="2">KCTC 42082</strain>
    </source>
</reference>
<dbReference type="RefSeq" id="WP_189520011.1">
    <property type="nucleotide sequence ID" value="NZ_BMZM01000006.1"/>
</dbReference>
<evidence type="ECO:0000313" key="1">
    <source>
        <dbReference type="EMBL" id="GHC34495.1"/>
    </source>
</evidence>
<protein>
    <submittedName>
        <fullName evidence="1">Uncharacterized protein</fullName>
    </submittedName>
</protein>
<sequence length="107" mass="11931">MIEAATVTRDEMGQWTHPLMDELLGDRESVPPDEWKAWKDHHGIEVTARDLEGEEDDCPAAHSLFELGDPNISDWPLTPPAGDGWILLSVHFTEESAVQVWASPKTA</sequence>